<evidence type="ECO:0000256" key="1">
    <source>
        <dbReference type="ARBA" id="ARBA00022741"/>
    </source>
</evidence>
<proteinExistence type="predicted"/>
<dbReference type="InterPro" id="IPR027417">
    <property type="entry name" value="P-loop_NTPase"/>
</dbReference>
<dbReference type="SMART" id="SM00490">
    <property type="entry name" value="HELICc"/>
    <property type="match status" value="1"/>
</dbReference>
<dbReference type="Gene3D" id="3.40.50.300">
    <property type="entry name" value="P-loop containing nucleotide triphosphate hydrolases"/>
    <property type="match status" value="2"/>
</dbReference>
<dbReference type="GO" id="GO:0005524">
    <property type="term" value="F:ATP binding"/>
    <property type="evidence" value="ECO:0007669"/>
    <property type="project" value="UniProtKB-KW"/>
</dbReference>
<dbReference type="EMBL" id="BFAX01000003">
    <property type="protein sequence ID" value="GBF36598.1"/>
    <property type="molecule type" value="Genomic_DNA"/>
</dbReference>
<dbReference type="InterPro" id="IPR014001">
    <property type="entry name" value="Helicase_ATP-bd"/>
</dbReference>
<organism evidence="7 8">
    <name type="scientific">Methanofervidicoccus abyssi</name>
    <dbReference type="NCBI Taxonomy" id="2082189"/>
    <lineage>
        <taxon>Archaea</taxon>
        <taxon>Methanobacteriati</taxon>
        <taxon>Methanobacteriota</taxon>
        <taxon>Methanomada group</taxon>
        <taxon>Methanococci</taxon>
        <taxon>Methanococcales</taxon>
        <taxon>Methanofervidicoccus</taxon>
    </lineage>
</organism>
<dbReference type="InterPro" id="IPR001650">
    <property type="entry name" value="Helicase_C-like"/>
</dbReference>
<dbReference type="PANTHER" id="PTHR47961:SF1">
    <property type="entry name" value="ATP-DEPENDENT HELICASE MJ1401-RELATED"/>
    <property type="match status" value="1"/>
</dbReference>
<dbReference type="GO" id="GO:0140097">
    <property type="term" value="F:catalytic activity, acting on DNA"/>
    <property type="evidence" value="ECO:0007669"/>
    <property type="project" value="UniProtKB-ARBA"/>
</dbReference>
<dbReference type="GO" id="GO:0003676">
    <property type="term" value="F:nucleic acid binding"/>
    <property type="evidence" value="ECO:0007669"/>
    <property type="project" value="InterPro"/>
</dbReference>
<evidence type="ECO:0000256" key="2">
    <source>
        <dbReference type="ARBA" id="ARBA00022801"/>
    </source>
</evidence>
<gene>
    <name evidence="7" type="ORF">MHHB_P0828</name>
</gene>
<evidence type="ECO:0000256" key="4">
    <source>
        <dbReference type="ARBA" id="ARBA00022840"/>
    </source>
</evidence>
<dbReference type="PROSITE" id="PS51194">
    <property type="entry name" value="HELICASE_CTER"/>
    <property type="match status" value="1"/>
</dbReference>
<protein>
    <submittedName>
        <fullName evidence="7">Archaea-specific helicase</fullName>
    </submittedName>
</protein>
<dbReference type="GO" id="GO:0016787">
    <property type="term" value="F:hydrolase activity"/>
    <property type="evidence" value="ECO:0007669"/>
    <property type="project" value="UniProtKB-KW"/>
</dbReference>
<dbReference type="InterPro" id="IPR011545">
    <property type="entry name" value="DEAD/DEAH_box_helicase_dom"/>
</dbReference>
<keyword evidence="8" id="KW-1185">Reference proteome</keyword>
<reference evidence="7 8" key="1">
    <citation type="journal article" date="2019" name="Int. J. Syst. Evol. Microbiol.">
        <title>Methanofervidicoccus abyssi gen. nov., sp. nov., a hydrogenotrophic methanogen, isolated from a hydrothermal vent chimney in the Mid-Cayman Spreading Center, the Caribbean Sea.</title>
        <authorList>
            <person name="Sakai S."/>
            <person name="Takaki Y."/>
            <person name="Miyazaki M."/>
            <person name="Ogawara M."/>
            <person name="Yanagawa K."/>
            <person name="Miyazaki J."/>
            <person name="Takai K."/>
        </authorList>
    </citation>
    <scope>NUCLEOTIDE SEQUENCE [LARGE SCALE GENOMIC DNA]</scope>
    <source>
        <strain evidence="7 8">HHB</strain>
    </source>
</reference>
<dbReference type="Pfam" id="PF19131">
    <property type="entry name" value="DUF5814"/>
    <property type="match status" value="1"/>
</dbReference>
<keyword evidence="4" id="KW-0067">ATP-binding</keyword>
<dbReference type="SMART" id="SM00487">
    <property type="entry name" value="DEXDc"/>
    <property type="match status" value="1"/>
</dbReference>
<dbReference type="InterPro" id="IPR043852">
    <property type="entry name" value="DUF5814"/>
</dbReference>
<feature type="domain" description="Helicase C-terminal" evidence="6">
    <location>
        <begin position="394"/>
        <end position="569"/>
    </location>
</feature>
<accession>A0A401HQR7</accession>
<sequence>MRKLKKKKQKEEVEIFDIKNNVKYHCLLREVGKRIDLYRCREERDGNIKPIQPSKVVDILRNCDKVLLSKEESLKLEEFLKSKNIKYELVELCPYCLIKGRYTILNEDRFLYNNRYICLTCAVEEVKEEVNIGEKFIEKLLKRLKDVGKVLDLLTSKNPVGNPELTRYDVLTGDEEDSIRNYKVDELDIPEELKKILKKRRIKELLPVQTLTVKGGLLRGRDLIVTSATSSGKTLIGELAGIKNILEGKGKFLYLVPLVALANQKYLEFRERYKEIGLSVSLRVGTGRLYEGRGEDVNTDLDSDIIVGTYEGIDYLIRSGRLRGIGTVVIDEIHSLNMEERGARLDGLIGRLRFLKRMGENMQMIYLSATVGNPRELSKHLSAHLIMYSGRPVPLERHIVFAKNEYQKLNTIREIVKREFNVRSKYGYRGQSLIFTYSRKRAEYISRFLNSKGIKSEYYHGGMEYRRRRIVEEKFINQEIMCVVTTAALAAGVDFPASTVILESLAMGGDWLTPSEFQQICGRAGRKGMHDTGKVYMLIEIGKRYHAKMERSEDEVAFQLLSSEPEDVGVIYEEKEEMEQILASLCTIERYGRYYDSIKRYRKRELLSKVPLMGSNYSLDYILGKLMKYGMVEEKEDIVVTKYGYFTGISFLYPEDAEVIRKNLDLPILDLIPLVNPFEGIYIPMGLKNRISKVINVNIPTKFIDAFEIIKENMDKITDRNLRDRILPWIMEFEGMIEEDIVKYFSRYIINLRISGKTPLQISKCIYNTLNLQTYPGDIYNYLENTVKVLDTIERIGSIYNRKVSKDAEYYRKKISNPYEGYREVSK</sequence>
<keyword evidence="2" id="KW-0378">Hydrolase</keyword>
<feature type="domain" description="Helicase ATP-binding" evidence="5">
    <location>
        <begin position="214"/>
        <end position="389"/>
    </location>
</feature>
<dbReference type="PROSITE" id="PS51192">
    <property type="entry name" value="HELICASE_ATP_BIND_1"/>
    <property type="match status" value="1"/>
</dbReference>
<evidence type="ECO:0000259" key="6">
    <source>
        <dbReference type="PROSITE" id="PS51194"/>
    </source>
</evidence>
<dbReference type="SUPFAM" id="SSF52540">
    <property type="entry name" value="P-loop containing nucleoside triphosphate hydrolases"/>
    <property type="match status" value="1"/>
</dbReference>
<keyword evidence="3 7" id="KW-0347">Helicase</keyword>
<keyword evidence="1" id="KW-0547">Nucleotide-binding</keyword>
<dbReference type="PANTHER" id="PTHR47961">
    <property type="entry name" value="DNA POLYMERASE THETA, PUTATIVE (AFU_ORTHOLOGUE AFUA_1G05260)-RELATED"/>
    <property type="match status" value="1"/>
</dbReference>
<dbReference type="InterPro" id="IPR050474">
    <property type="entry name" value="Hel308_SKI2-like"/>
</dbReference>
<dbReference type="CDD" id="cd18795">
    <property type="entry name" value="SF2_C_Ski2"/>
    <property type="match status" value="1"/>
</dbReference>
<dbReference type="Pfam" id="PF00270">
    <property type="entry name" value="DEAD"/>
    <property type="match status" value="1"/>
</dbReference>
<evidence type="ECO:0000313" key="8">
    <source>
        <dbReference type="Proteomes" id="UP000290527"/>
    </source>
</evidence>
<evidence type="ECO:0000313" key="7">
    <source>
        <dbReference type="EMBL" id="GBF36598.1"/>
    </source>
</evidence>
<evidence type="ECO:0000256" key="3">
    <source>
        <dbReference type="ARBA" id="ARBA00022806"/>
    </source>
</evidence>
<dbReference type="Pfam" id="PF00271">
    <property type="entry name" value="Helicase_C"/>
    <property type="match status" value="1"/>
</dbReference>
<dbReference type="AlphaFoldDB" id="A0A401HQR7"/>
<dbReference type="GO" id="GO:0004386">
    <property type="term" value="F:helicase activity"/>
    <property type="evidence" value="ECO:0007669"/>
    <property type="project" value="UniProtKB-KW"/>
</dbReference>
<evidence type="ECO:0000259" key="5">
    <source>
        <dbReference type="PROSITE" id="PS51192"/>
    </source>
</evidence>
<dbReference type="Proteomes" id="UP000290527">
    <property type="component" value="Unassembled WGS sequence"/>
</dbReference>
<name>A0A401HQR7_9EURY</name>
<comment type="caution">
    <text evidence="7">The sequence shown here is derived from an EMBL/GenBank/DDBJ whole genome shotgun (WGS) entry which is preliminary data.</text>
</comment>